<reference evidence="2 3" key="1">
    <citation type="journal article" date="2019" name="Int. J. Syst. Evol. Microbiol.">
        <title>The Global Catalogue of Microorganisms (GCM) 10K type strain sequencing project: providing services to taxonomists for standard genome sequencing and annotation.</title>
        <authorList>
            <consortium name="The Broad Institute Genomics Platform"/>
            <consortium name="The Broad Institute Genome Sequencing Center for Infectious Disease"/>
            <person name="Wu L."/>
            <person name="Ma J."/>
        </authorList>
    </citation>
    <scope>NUCLEOTIDE SEQUENCE [LARGE SCALE GENOMIC DNA]</scope>
    <source>
        <strain evidence="2 3">DSM 29988</strain>
    </source>
</reference>
<proteinExistence type="predicted"/>
<dbReference type="EMBL" id="JBHTAA010000005">
    <property type="protein sequence ID" value="MFC7205150.1"/>
    <property type="molecule type" value="Genomic_DNA"/>
</dbReference>
<dbReference type="AlphaFoldDB" id="A0ABD5ZJK4"/>
<protein>
    <recommendedName>
        <fullName evidence="4">DUF5817 domain-containing protein</fullName>
    </recommendedName>
</protein>
<feature type="compositionally biased region" description="Acidic residues" evidence="1">
    <location>
        <begin position="135"/>
        <end position="146"/>
    </location>
</feature>
<evidence type="ECO:0008006" key="4">
    <source>
        <dbReference type="Google" id="ProtNLM"/>
    </source>
</evidence>
<sequence length="237" mass="25304">MRELRSCDFCGADAAGIFEVLPPEFTPAPDQRRVILCADCEETLTSVIEPLVARLGAGDGDTPAPDATTESTGSPESTASPEPTGSNAGGVSSVEVDAVEPAPESDATTGLPADDPLSEPVDSVESTDVEREPNPEAESESADVEGEATGVQTEEADVETEPPTNAARNGEPMRPEPPKFRQVIRILQNREFPVERAEVEDLASNAYGLETDEVRDIFDYAIERDLLEEKGGQLYRA</sequence>
<name>A0ABD5ZJK4_9EURY</name>
<organism evidence="2 3">
    <name type="scientific">Haloferax namakaokahaiae</name>
    <dbReference type="NCBI Taxonomy" id="1748331"/>
    <lineage>
        <taxon>Archaea</taxon>
        <taxon>Methanobacteriati</taxon>
        <taxon>Methanobacteriota</taxon>
        <taxon>Stenosarchaea group</taxon>
        <taxon>Halobacteria</taxon>
        <taxon>Halobacteriales</taxon>
        <taxon>Haloferacaceae</taxon>
        <taxon>Haloferax</taxon>
    </lineage>
</organism>
<comment type="caution">
    <text evidence="2">The sequence shown here is derived from an EMBL/GenBank/DDBJ whole genome shotgun (WGS) entry which is preliminary data.</text>
</comment>
<feature type="region of interest" description="Disordered" evidence="1">
    <location>
        <begin position="55"/>
        <end position="179"/>
    </location>
</feature>
<dbReference type="Proteomes" id="UP001596481">
    <property type="component" value="Unassembled WGS sequence"/>
</dbReference>
<evidence type="ECO:0000256" key="1">
    <source>
        <dbReference type="SAM" id="MobiDB-lite"/>
    </source>
</evidence>
<keyword evidence="3" id="KW-1185">Reference proteome</keyword>
<evidence type="ECO:0000313" key="2">
    <source>
        <dbReference type="EMBL" id="MFC7205150.1"/>
    </source>
</evidence>
<feature type="compositionally biased region" description="Polar residues" evidence="1">
    <location>
        <begin position="68"/>
        <end position="90"/>
    </location>
</feature>
<dbReference type="RefSeq" id="WP_390225465.1">
    <property type="nucleotide sequence ID" value="NZ_JBHTAA010000005.1"/>
</dbReference>
<evidence type="ECO:0000313" key="3">
    <source>
        <dbReference type="Proteomes" id="UP001596481"/>
    </source>
</evidence>
<accession>A0ABD5ZJK4</accession>
<gene>
    <name evidence="2" type="ORF">ACFQJC_16650</name>
</gene>